<reference evidence="1 2" key="1">
    <citation type="journal article" date="2018" name="Nat. Biotechnol.">
        <title>A standardized bacterial taxonomy based on genome phylogeny substantially revises the tree of life.</title>
        <authorList>
            <person name="Parks D.H."/>
            <person name="Chuvochina M."/>
            <person name="Waite D.W."/>
            <person name="Rinke C."/>
            <person name="Skarshewski A."/>
            <person name="Chaumeil P.A."/>
            <person name="Hugenholtz P."/>
        </authorList>
    </citation>
    <scope>NUCLEOTIDE SEQUENCE [LARGE SCALE GENOMIC DNA]</scope>
    <source>
        <strain evidence="1">UBA9359</strain>
    </source>
</reference>
<dbReference type="AlphaFoldDB" id="A0A3D5IW57"/>
<evidence type="ECO:0000313" key="1">
    <source>
        <dbReference type="EMBL" id="HCV79913.1"/>
    </source>
</evidence>
<dbReference type="Proteomes" id="UP000264330">
    <property type="component" value="Unassembled WGS sequence"/>
</dbReference>
<dbReference type="EMBL" id="DPMF01000056">
    <property type="protein sequence ID" value="HCV79913.1"/>
    <property type="molecule type" value="Genomic_DNA"/>
</dbReference>
<protein>
    <submittedName>
        <fullName evidence="1">Beta-ketoacyl synthase</fullName>
    </submittedName>
</protein>
<gene>
    <name evidence="1" type="ORF">DGQ38_02575</name>
</gene>
<comment type="caution">
    <text evidence="1">The sequence shown here is derived from an EMBL/GenBank/DDBJ whole genome shotgun (WGS) entry which is preliminary data.</text>
</comment>
<organism evidence="1 2">
    <name type="scientific">Zunongwangia profunda</name>
    <dbReference type="NCBI Taxonomy" id="398743"/>
    <lineage>
        <taxon>Bacteria</taxon>
        <taxon>Pseudomonadati</taxon>
        <taxon>Bacteroidota</taxon>
        <taxon>Flavobacteriia</taxon>
        <taxon>Flavobacteriales</taxon>
        <taxon>Flavobacteriaceae</taxon>
        <taxon>Zunongwangia</taxon>
    </lineage>
</organism>
<name>A0A3D5IW57_9FLAO</name>
<sequence length="50" mass="5587">MKNLYLHEDCIISPIGYTTSENLEHLRSGTTGLQKFDKSEFLDTPICAGV</sequence>
<proteinExistence type="predicted"/>
<feature type="non-terminal residue" evidence="1">
    <location>
        <position position="50"/>
    </location>
</feature>
<accession>A0A3D5IW57</accession>
<evidence type="ECO:0000313" key="2">
    <source>
        <dbReference type="Proteomes" id="UP000264330"/>
    </source>
</evidence>